<comment type="caution">
    <text evidence="1">The sequence shown here is derived from an EMBL/GenBank/DDBJ whole genome shotgun (WGS) entry which is preliminary data.</text>
</comment>
<organism evidence="1 2">
    <name type="scientific">Boletus reticuloceps</name>
    <dbReference type="NCBI Taxonomy" id="495285"/>
    <lineage>
        <taxon>Eukaryota</taxon>
        <taxon>Fungi</taxon>
        <taxon>Dikarya</taxon>
        <taxon>Basidiomycota</taxon>
        <taxon>Agaricomycotina</taxon>
        <taxon>Agaricomycetes</taxon>
        <taxon>Agaricomycetidae</taxon>
        <taxon>Boletales</taxon>
        <taxon>Boletineae</taxon>
        <taxon>Boletaceae</taxon>
        <taxon>Boletoideae</taxon>
        <taxon>Boletus</taxon>
    </lineage>
</organism>
<dbReference type="Gene3D" id="3.30.559.30">
    <property type="entry name" value="Nonribosomal peptide synthetase, condensation domain"/>
    <property type="match status" value="1"/>
</dbReference>
<dbReference type="EMBL" id="JAGFBS010000010">
    <property type="protein sequence ID" value="KAG6376883.1"/>
    <property type="molecule type" value="Genomic_DNA"/>
</dbReference>
<dbReference type="OrthoDB" id="2548233at2759"/>
<dbReference type="Gene3D" id="3.30.559.10">
    <property type="entry name" value="Chloramphenicol acetyltransferase-like domain"/>
    <property type="match status" value="1"/>
</dbReference>
<evidence type="ECO:0000313" key="2">
    <source>
        <dbReference type="Proteomes" id="UP000683000"/>
    </source>
</evidence>
<proteinExistence type="predicted"/>
<keyword evidence="2" id="KW-1185">Reference proteome</keyword>
<name>A0A8I3A9I3_9AGAM</name>
<dbReference type="PANTHER" id="PTHR42034">
    <property type="entry name" value="CHROMOSOME 7, WHOLE GENOME SHOTGUN SEQUENCE-RELATED"/>
    <property type="match status" value="1"/>
</dbReference>
<protein>
    <submittedName>
        <fullName evidence="1">Uncharacterized protein</fullName>
    </submittedName>
</protein>
<dbReference type="AlphaFoldDB" id="A0A8I3A9I3"/>
<accession>A0A8I3A9I3</accession>
<gene>
    <name evidence="1" type="ORF">JVT61DRAFT_909</name>
</gene>
<evidence type="ECO:0000313" key="1">
    <source>
        <dbReference type="EMBL" id="KAG6376883.1"/>
    </source>
</evidence>
<reference evidence="1" key="1">
    <citation type="submission" date="2021-03" db="EMBL/GenBank/DDBJ databases">
        <title>Evolutionary innovations through gain and loss of genes in the ectomycorrhizal Boletales.</title>
        <authorList>
            <person name="Wu G."/>
            <person name="Miyauchi S."/>
            <person name="Morin E."/>
            <person name="Yang Z.-L."/>
            <person name="Xu J."/>
            <person name="Martin F.M."/>
        </authorList>
    </citation>
    <scope>NUCLEOTIDE SEQUENCE</scope>
    <source>
        <strain evidence="1">BR01</strain>
    </source>
</reference>
<dbReference type="PANTHER" id="PTHR42034:SF1">
    <property type="entry name" value="CONDENSATION DOMAIN-CONTAINING PROTEIN"/>
    <property type="match status" value="1"/>
</dbReference>
<dbReference type="Proteomes" id="UP000683000">
    <property type="component" value="Unassembled WGS sequence"/>
</dbReference>
<sequence>MSLPPLPTPWVFDGNRDLPVYTRLVLVPFHIVVELIMPTCPRPMVGSELAMQRHWNTFDADGEVCIGVNFTSSMRVEELKDRARDAFSKLRFVCPIIACTVEDAVSPRWVYTPSADREAWLNLALVVEERGASLNPSEFVQSINLKRLPYTDGNGTTIFFRAYLLTTSKESDDGSKEYGLYFHGSHTIIDAGPALHALNLMCEWISGEGMDVRIEPSEEWKNLPVDPITATGGPSKEWETAGMRLLQEFAEQSVRTTPCHTLAPPTRPLNMSHPPFRYTIAASESETAAIIAETKKLGVTVSVLFHAAHCLAQIKMNPIPEGTEVDFSSDSTVVSLERYIKPPVDPRTHFISSFTLMPLRFSMGQVLTEPSEKGRLIMTAKLLQERFDRYLADPCLPHLFVAMNNKSSSGVENVGDVNTVRAEAEEAPVSWWCAYNNLGMVERRLRTQYGKITVENICIGNRLRNCMTVHIWTMHSKLYLQVQGATAWGEECIKTLLEETRRIGFLVLDDITDLEA</sequence>
<dbReference type="InterPro" id="IPR023213">
    <property type="entry name" value="CAT-like_dom_sf"/>
</dbReference>